<evidence type="ECO:0000313" key="2">
    <source>
        <dbReference type="Proteomes" id="UP000828941"/>
    </source>
</evidence>
<proteinExistence type="predicted"/>
<gene>
    <name evidence="1" type="ORF">L6164_025933</name>
</gene>
<protein>
    <submittedName>
        <fullName evidence="1">Uncharacterized protein</fullName>
    </submittedName>
</protein>
<dbReference type="Proteomes" id="UP000828941">
    <property type="component" value="Chromosome 10"/>
</dbReference>
<evidence type="ECO:0000313" key="1">
    <source>
        <dbReference type="EMBL" id="KAI4318126.1"/>
    </source>
</evidence>
<sequence>MSYKGKLLAKGMQLEWVVQESEDDIYGQSAAPRLWVSEPADDQNLQTLLSDHLLSLSSLATFCRLWCSKPTFLDAKNSREKWSLG</sequence>
<name>A0ACB9M2F1_BAUVA</name>
<dbReference type="EMBL" id="CM039435">
    <property type="protein sequence ID" value="KAI4318126.1"/>
    <property type="molecule type" value="Genomic_DNA"/>
</dbReference>
<comment type="caution">
    <text evidence="1">The sequence shown here is derived from an EMBL/GenBank/DDBJ whole genome shotgun (WGS) entry which is preliminary data.</text>
</comment>
<keyword evidence="2" id="KW-1185">Reference proteome</keyword>
<accession>A0ACB9M2F1</accession>
<reference evidence="1 2" key="1">
    <citation type="journal article" date="2022" name="DNA Res.">
        <title>Chromosomal-level genome assembly of the orchid tree Bauhinia variegata (Leguminosae; Cercidoideae) supports the allotetraploid origin hypothesis of Bauhinia.</title>
        <authorList>
            <person name="Zhong Y."/>
            <person name="Chen Y."/>
            <person name="Zheng D."/>
            <person name="Pang J."/>
            <person name="Liu Y."/>
            <person name="Luo S."/>
            <person name="Meng S."/>
            <person name="Qian L."/>
            <person name="Wei D."/>
            <person name="Dai S."/>
            <person name="Zhou R."/>
        </authorList>
    </citation>
    <scope>NUCLEOTIDE SEQUENCE [LARGE SCALE GENOMIC DNA]</scope>
    <source>
        <strain evidence="1">BV-YZ2020</strain>
    </source>
</reference>
<organism evidence="1 2">
    <name type="scientific">Bauhinia variegata</name>
    <name type="common">Purple orchid tree</name>
    <name type="synonym">Phanera variegata</name>
    <dbReference type="NCBI Taxonomy" id="167791"/>
    <lineage>
        <taxon>Eukaryota</taxon>
        <taxon>Viridiplantae</taxon>
        <taxon>Streptophyta</taxon>
        <taxon>Embryophyta</taxon>
        <taxon>Tracheophyta</taxon>
        <taxon>Spermatophyta</taxon>
        <taxon>Magnoliopsida</taxon>
        <taxon>eudicotyledons</taxon>
        <taxon>Gunneridae</taxon>
        <taxon>Pentapetalae</taxon>
        <taxon>rosids</taxon>
        <taxon>fabids</taxon>
        <taxon>Fabales</taxon>
        <taxon>Fabaceae</taxon>
        <taxon>Cercidoideae</taxon>
        <taxon>Cercideae</taxon>
        <taxon>Bauhiniinae</taxon>
        <taxon>Bauhinia</taxon>
    </lineage>
</organism>